<dbReference type="AlphaFoldDB" id="A0AAP0EWG2"/>
<name>A0AAP0EWG2_9MAGN</name>
<protein>
    <submittedName>
        <fullName evidence="1">Uncharacterized protein</fullName>
    </submittedName>
</protein>
<dbReference type="EMBL" id="JBBNAG010000010">
    <property type="protein sequence ID" value="KAK9100609.1"/>
    <property type="molecule type" value="Genomic_DNA"/>
</dbReference>
<gene>
    <name evidence="1" type="ORF">Scep_024039</name>
</gene>
<comment type="caution">
    <text evidence="1">The sequence shown here is derived from an EMBL/GenBank/DDBJ whole genome shotgun (WGS) entry which is preliminary data.</text>
</comment>
<evidence type="ECO:0000313" key="2">
    <source>
        <dbReference type="Proteomes" id="UP001419268"/>
    </source>
</evidence>
<organism evidence="1 2">
    <name type="scientific">Stephania cephalantha</name>
    <dbReference type="NCBI Taxonomy" id="152367"/>
    <lineage>
        <taxon>Eukaryota</taxon>
        <taxon>Viridiplantae</taxon>
        <taxon>Streptophyta</taxon>
        <taxon>Embryophyta</taxon>
        <taxon>Tracheophyta</taxon>
        <taxon>Spermatophyta</taxon>
        <taxon>Magnoliopsida</taxon>
        <taxon>Ranunculales</taxon>
        <taxon>Menispermaceae</taxon>
        <taxon>Menispermoideae</taxon>
        <taxon>Cissampelideae</taxon>
        <taxon>Stephania</taxon>
    </lineage>
</organism>
<reference evidence="1 2" key="1">
    <citation type="submission" date="2024-01" db="EMBL/GenBank/DDBJ databases">
        <title>Genome assemblies of Stephania.</title>
        <authorList>
            <person name="Yang L."/>
        </authorList>
    </citation>
    <scope>NUCLEOTIDE SEQUENCE [LARGE SCALE GENOMIC DNA]</scope>
    <source>
        <strain evidence="1">JXDWG</strain>
        <tissue evidence="1">Leaf</tissue>
    </source>
</reference>
<sequence length="104" mass="12240">MEEEPNPQAQQLYDMIDTGNEQLWPGCVNVTKLSALARLFYVKSKHHISECCYDGFMLFIKEVLPNKITLVNNFNLTKQLMRGLDRHVEKINCWDMIYWGDDLE</sequence>
<keyword evidence="2" id="KW-1185">Reference proteome</keyword>
<dbReference type="Proteomes" id="UP001419268">
    <property type="component" value="Unassembled WGS sequence"/>
</dbReference>
<proteinExistence type="predicted"/>
<evidence type="ECO:0000313" key="1">
    <source>
        <dbReference type="EMBL" id="KAK9100609.1"/>
    </source>
</evidence>
<accession>A0AAP0EWG2</accession>